<protein>
    <submittedName>
        <fullName evidence="1">Uncharacterized protein</fullName>
    </submittedName>
</protein>
<name>L5M2Q3_MYODS</name>
<evidence type="ECO:0000313" key="1">
    <source>
        <dbReference type="EMBL" id="ELK32530.1"/>
    </source>
</evidence>
<evidence type="ECO:0000313" key="2">
    <source>
        <dbReference type="Proteomes" id="UP000010556"/>
    </source>
</evidence>
<dbReference type="EMBL" id="KB105175">
    <property type="protein sequence ID" value="ELK32530.1"/>
    <property type="molecule type" value="Genomic_DNA"/>
</dbReference>
<proteinExistence type="predicted"/>
<accession>L5M2Q3</accession>
<organism evidence="1 2">
    <name type="scientific">Myotis davidii</name>
    <name type="common">David's myotis</name>
    <dbReference type="NCBI Taxonomy" id="225400"/>
    <lineage>
        <taxon>Eukaryota</taxon>
        <taxon>Metazoa</taxon>
        <taxon>Chordata</taxon>
        <taxon>Craniata</taxon>
        <taxon>Vertebrata</taxon>
        <taxon>Euteleostomi</taxon>
        <taxon>Mammalia</taxon>
        <taxon>Eutheria</taxon>
        <taxon>Laurasiatheria</taxon>
        <taxon>Chiroptera</taxon>
        <taxon>Yangochiroptera</taxon>
        <taxon>Vespertilionidae</taxon>
        <taxon>Myotis</taxon>
    </lineage>
</organism>
<dbReference type="AlphaFoldDB" id="L5M2Q3"/>
<dbReference type="Proteomes" id="UP000010556">
    <property type="component" value="Unassembled WGS sequence"/>
</dbReference>
<gene>
    <name evidence="1" type="ORF">MDA_GLEAN10017571</name>
</gene>
<keyword evidence="2" id="KW-1185">Reference proteome</keyword>
<sequence>MAETVTQKKMQLQQLVHTVHHPDRSKPFKCCLLFIKKCISTDSALMSLQKAGHHDHFRSV</sequence>
<reference evidence="2" key="1">
    <citation type="journal article" date="2013" name="Science">
        <title>Comparative analysis of bat genomes provides insight into the evolution of flight and immunity.</title>
        <authorList>
            <person name="Zhang G."/>
            <person name="Cowled C."/>
            <person name="Shi Z."/>
            <person name="Huang Z."/>
            <person name="Bishop-Lilly K.A."/>
            <person name="Fang X."/>
            <person name="Wynne J.W."/>
            <person name="Xiong Z."/>
            <person name="Baker M.L."/>
            <person name="Zhao W."/>
            <person name="Tachedjian M."/>
            <person name="Zhu Y."/>
            <person name="Zhou P."/>
            <person name="Jiang X."/>
            <person name="Ng J."/>
            <person name="Yang L."/>
            <person name="Wu L."/>
            <person name="Xiao J."/>
            <person name="Feng Y."/>
            <person name="Chen Y."/>
            <person name="Sun X."/>
            <person name="Zhang Y."/>
            <person name="Marsh G.A."/>
            <person name="Crameri G."/>
            <person name="Broder C.C."/>
            <person name="Frey K.G."/>
            <person name="Wang L.F."/>
            <person name="Wang J."/>
        </authorList>
    </citation>
    <scope>NUCLEOTIDE SEQUENCE [LARGE SCALE GENOMIC DNA]</scope>
</reference>